<evidence type="ECO:0000313" key="2">
    <source>
        <dbReference type="EMBL" id="WFR98747.1"/>
    </source>
</evidence>
<feature type="region of interest" description="Disordered" evidence="1">
    <location>
        <begin position="259"/>
        <end position="279"/>
    </location>
</feature>
<dbReference type="Pfam" id="PF07024">
    <property type="entry name" value="ImpE"/>
    <property type="match status" value="1"/>
</dbReference>
<keyword evidence="2" id="KW-0614">Plasmid</keyword>
<protein>
    <submittedName>
        <fullName evidence="2">Type VI secretion system accessory protein TagJ</fullName>
    </submittedName>
</protein>
<dbReference type="SUPFAM" id="SSF144059">
    <property type="entry name" value="ImpE-like"/>
    <property type="match status" value="1"/>
</dbReference>
<organism evidence="2 3">
    <name type="scientific">Rhizobium tumorigenes</name>
    <dbReference type="NCBI Taxonomy" id="2041385"/>
    <lineage>
        <taxon>Bacteria</taxon>
        <taxon>Pseudomonadati</taxon>
        <taxon>Pseudomonadota</taxon>
        <taxon>Alphaproteobacteria</taxon>
        <taxon>Hyphomicrobiales</taxon>
        <taxon>Rhizobiaceae</taxon>
        <taxon>Rhizobium/Agrobacterium group</taxon>
        <taxon>Rhizobium</taxon>
    </lineage>
</organism>
<dbReference type="EMBL" id="CP117258">
    <property type="protein sequence ID" value="WFR98747.1"/>
    <property type="molecule type" value="Genomic_DNA"/>
</dbReference>
<geneLocation type="plasmid" evidence="2 3">
    <name>unnamed1</name>
</geneLocation>
<gene>
    <name evidence="2" type="ORF">PR017_23910</name>
</gene>
<dbReference type="AlphaFoldDB" id="A0AAF1KJ14"/>
<dbReference type="PIRSF" id="PIRSF029288">
    <property type="entry name" value="SciE_ImpE"/>
    <property type="match status" value="1"/>
</dbReference>
<evidence type="ECO:0000313" key="3">
    <source>
        <dbReference type="Proteomes" id="UP000249499"/>
    </source>
</evidence>
<dbReference type="Gene3D" id="1.25.40.10">
    <property type="entry name" value="Tetratricopeptide repeat domain"/>
    <property type="match status" value="1"/>
</dbReference>
<dbReference type="InterPro" id="IPR009211">
    <property type="entry name" value="TagJ"/>
</dbReference>
<dbReference type="Proteomes" id="UP000249499">
    <property type="component" value="Plasmid unnamed1"/>
</dbReference>
<sequence>MTLSESISEALGRDALDEALQAAKAHIKAKPSDQDARHLYIDLLILAGDYERADNQCGLAATFAPEATMGFALLRNMLRGMAARDAWFATGAVPEFPGGPSDLDKLALRIGIANRTGDREDTQKTLAVLEEQRGERAMTWNGKPVSDFRDLDDRMPHALEVIMSGGGYLWVDFSKIAAIAVEPIARPRDLAFRSAELSLTDGAVASVLIPAIYPGSGSDDKLRLGRETQWVEEPTGITTGRGQRCFLAGDDLVSFHDMQSLEQPHPSNNRKSGKQTANG</sequence>
<proteinExistence type="predicted"/>
<reference evidence="3" key="2">
    <citation type="journal article" date="2023" name="MicrobiologyOpen">
        <title>Genomics of the tumorigenes clade of the family Rhizobiaceae and description of Rhizobium rhododendri sp. nov.</title>
        <authorList>
            <person name="Kuzmanovic N."/>
            <person name="diCenzo G.C."/>
            <person name="Bunk B."/>
            <person name="Sproeer C."/>
            <person name="Fruehling A."/>
            <person name="Neumann-Schaal M."/>
            <person name="Overmann J."/>
            <person name="Smalla K."/>
        </authorList>
    </citation>
    <scope>NUCLEOTIDE SEQUENCE [LARGE SCALE GENOMIC DNA]</scope>
    <source>
        <strain evidence="3">1078</strain>
        <plasmid evidence="3">unnamed1</plasmid>
    </source>
</reference>
<keyword evidence="3" id="KW-1185">Reference proteome</keyword>
<evidence type="ECO:0000256" key="1">
    <source>
        <dbReference type="SAM" id="MobiDB-lite"/>
    </source>
</evidence>
<reference evidence="2 3" key="1">
    <citation type="journal article" date="2018" name="Sci. Rep.">
        <title>Rhizobium tumorigenes sp. nov., a novel plant tumorigenic bacterium isolated from cane gall tumors on thornless blackberry.</title>
        <authorList>
            <person name="Kuzmanovi N."/>
            <person name="Smalla K."/>
            <person name="Gronow S."/>
            <person name="PuBawska J."/>
        </authorList>
    </citation>
    <scope>NUCLEOTIDE SEQUENCE [LARGE SCALE GENOMIC DNA]</scope>
    <source>
        <strain evidence="2 3">1078</strain>
    </source>
</reference>
<accession>A0AAF1KJ14</accession>
<dbReference type="KEGG" id="rtu:PR017_23910"/>
<dbReference type="RefSeq" id="WP_111217208.1">
    <property type="nucleotide sequence ID" value="NZ_CP117258.1"/>
</dbReference>
<feature type="compositionally biased region" description="Polar residues" evidence="1">
    <location>
        <begin position="260"/>
        <end position="279"/>
    </location>
</feature>
<dbReference type="InterPro" id="IPR011990">
    <property type="entry name" value="TPR-like_helical_dom_sf"/>
</dbReference>
<name>A0AAF1KJ14_9HYPH</name>